<dbReference type="InterPro" id="IPR001048">
    <property type="entry name" value="Asp/Glu/Uridylate_kinase"/>
</dbReference>
<dbReference type="InterPro" id="IPR045865">
    <property type="entry name" value="ACT-like_dom_sf"/>
</dbReference>
<keyword evidence="3" id="KW-0547">Nucleotide-binding</keyword>
<dbReference type="Gene3D" id="3.30.70.260">
    <property type="match status" value="2"/>
</dbReference>
<comment type="catalytic activity">
    <reaction evidence="6 7">
        <text>L-aspartate + ATP = 4-phospho-L-aspartate + ADP</text>
        <dbReference type="Rhea" id="RHEA:23776"/>
        <dbReference type="ChEBI" id="CHEBI:29991"/>
        <dbReference type="ChEBI" id="CHEBI:30616"/>
        <dbReference type="ChEBI" id="CHEBI:57535"/>
        <dbReference type="ChEBI" id="CHEBI:456216"/>
        <dbReference type="EC" id="2.7.2.4"/>
    </reaction>
</comment>
<dbReference type="RefSeq" id="XP_043132344.1">
    <property type="nucleotide sequence ID" value="XM_043275770.1"/>
</dbReference>
<dbReference type="Proteomes" id="UP000637239">
    <property type="component" value="Chromosome 1"/>
</dbReference>
<dbReference type="GO" id="GO:0009089">
    <property type="term" value="P:lysine biosynthetic process via diaminopimelate"/>
    <property type="evidence" value="ECO:0007669"/>
    <property type="project" value="TreeGrafter"/>
</dbReference>
<dbReference type="PROSITE" id="PS00324">
    <property type="entry name" value="ASPARTOKINASE"/>
    <property type="match status" value="1"/>
</dbReference>
<dbReference type="KEGG" id="ache:ACHE_11224A"/>
<dbReference type="Pfam" id="PF22468">
    <property type="entry name" value="ACT_9"/>
    <property type="match status" value="1"/>
</dbReference>
<reference evidence="9" key="1">
    <citation type="submission" date="2021-01" db="EMBL/GenBank/DDBJ databases">
        <authorList>
            <consortium name="Aspergillus chevalieri M1 genome sequencing consortium"/>
            <person name="Kazuki M."/>
            <person name="Futagami T."/>
        </authorList>
    </citation>
    <scope>NUCLEOTIDE SEQUENCE</scope>
    <source>
        <strain evidence="9">M1</strain>
    </source>
</reference>
<evidence type="ECO:0000256" key="2">
    <source>
        <dbReference type="ARBA" id="ARBA00022679"/>
    </source>
</evidence>
<evidence type="ECO:0000256" key="4">
    <source>
        <dbReference type="ARBA" id="ARBA00022777"/>
    </source>
</evidence>
<feature type="domain" description="ACT" evidence="8">
    <location>
        <begin position="461"/>
        <end position="549"/>
    </location>
</feature>
<dbReference type="GO" id="GO:0004072">
    <property type="term" value="F:aspartate kinase activity"/>
    <property type="evidence" value="ECO:0007669"/>
    <property type="project" value="UniProtKB-EC"/>
</dbReference>
<dbReference type="EMBL" id="AP024416">
    <property type="protein sequence ID" value="BCR83822.1"/>
    <property type="molecule type" value="Genomic_DNA"/>
</dbReference>
<dbReference type="InterPro" id="IPR018042">
    <property type="entry name" value="Aspartate_kinase_CS"/>
</dbReference>
<dbReference type="SUPFAM" id="SSF55021">
    <property type="entry name" value="ACT-like"/>
    <property type="match status" value="2"/>
</dbReference>
<dbReference type="GO" id="GO:0005524">
    <property type="term" value="F:ATP binding"/>
    <property type="evidence" value="ECO:0007669"/>
    <property type="project" value="UniProtKB-KW"/>
</dbReference>
<keyword evidence="2 7" id="KW-0808">Transferase</keyword>
<proteinExistence type="inferred from homology"/>
<gene>
    <name evidence="9" type="primary">HOM3</name>
    <name evidence="9" type="ORF">ACHE_11224A</name>
</gene>
<dbReference type="PANTHER" id="PTHR21499:SF59">
    <property type="entry name" value="ASPARTOKINASE"/>
    <property type="match status" value="1"/>
</dbReference>
<keyword evidence="10" id="KW-1185">Reference proteome</keyword>
<dbReference type="AlphaFoldDB" id="A0A7R7ZK83"/>
<dbReference type="CDD" id="cd04247">
    <property type="entry name" value="AAK_AK-Hom3"/>
    <property type="match status" value="1"/>
</dbReference>
<dbReference type="InterPro" id="IPR036393">
    <property type="entry name" value="AceGlu_kinase-like_sf"/>
</dbReference>
<sequence>MENQLLSDSDPLSMANGSPVRARSNWVVQKFGGTSVGKFALNIVDQVVLPSLSEHNVAVVCSARSSSTKAEGTTNRLLRAARDAENAQSQNYISFVDAVRLEHVHVAEEQLKDPEIKSKVIGDINGECERDLKFLEAAQTLGEISPRCVDKVISTGEKLSCRLMAAFLQDRGVDSQYVDLADVIDFPIGSQGLDQHFYNNLATIFGKKIRDCEGKVPVITGFFGTVPGGLLDQIGRGYTDLCAALVAVGTQAKELQVWKEVDGIFTADPRKVPTARLLSAITPAEAAELTFYGSEVIHPFTMEQVIRAKIPIRIKNVMNPKGNGTVIFPDSPAELERTTPGHDPRLFRTRSPTLMQRPKRPTAVTIKHKILVINVHSNKRSLSHGFFAGIFSVLDRWRLSIDLISTSEVHVSMALHSEMPLLNGVGRDEFQIIDEDLKGALGDLQKYGTVDIIPGMAILSLVGKQMKNMIGVAGRMFTTLGDNNVNIEMISQGNSILAYSSLFHTRGKITNWILFLSGASEINISCVIEERDADRALNIIHTSMFTFLD</sequence>
<dbReference type="PROSITE" id="PS51671">
    <property type="entry name" value="ACT"/>
    <property type="match status" value="1"/>
</dbReference>
<comment type="similarity">
    <text evidence="1 7">Belongs to the aspartokinase family.</text>
</comment>
<evidence type="ECO:0000256" key="5">
    <source>
        <dbReference type="ARBA" id="ARBA00022840"/>
    </source>
</evidence>
<dbReference type="PANTHER" id="PTHR21499">
    <property type="entry name" value="ASPARTATE KINASE"/>
    <property type="match status" value="1"/>
</dbReference>
<evidence type="ECO:0000313" key="9">
    <source>
        <dbReference type="EMBL" id="BCR83822.1"/>
    </source>
</evidence>
<dbReference type="NCBIfam" id="TIGR00657">
    <property type="entry name" value="asp_kinases"/>
    <property type="match status" value="1"/>
</dbReference>
<organism evidence="9 10">
    <name type="scientific">Aspergillus chevalieri</name>
    <name type="common">Eurotium chevalieri</name>
    <dbReference type="NCBI Taxonomy" id="182096"/>
    <lineage>
        <taxon>Eukaryota</taxon>
        <taxon>Fungi</taxon>
        <taxon>Dikarya</taxon>
        <taxon>Ascomycota</taxon>
        <taxon>Pezizomycotina</taxon>
        <taxon>Eurotiomycetes</taxon>
        <taxon>Eurotiomycetidae</taxon>
        <taxon>Eurotiales</taxon>
        <taxon>Aspergillaceae</taxon>
        <taxon>Aspergillus</taxon>
        <taxon>Aspergillus subgen. Aspergillus</taxon>
    </lineage>
</organism>
<dbReference type="InterPro" id="IPR001341">
    <property type="entry name" value="Asp_kinase"/>
</dbReference>
<evidence type="ECO:0000256" key="7">
    <source>
        <dbReference type="RuleBase" id="RU003448"/>
    </source>
</evidence>
<evidence type="ECO:0000256" key="1">
    <source>
        <dbReference type="ARBA" id="ARBA00010122"/>
    </source>
</evidence>
<evidence type="ECO:0000259" key="8">
    <source>
        <dbReference type="PROSITE" id="PS51671"/>
    </source>
</evidence>
<dbReference type="FunFam" id="3.40.1160.10:FF:000023">
    <property type="entry name" value="Probable aspartokinase"/>
    <property type="match status" value="1"/>
</dbReference>
<dbReference type="InterPro" id="IPR054352">
    <property type="entry name" value="ACT_Aspartokinase"/>
</dbReference>
<dbReference type="CDD" id="cd04934">
    <property type="entry name" value="ACT_AK-Hom3_1"/>
    <property type="match status" value="1"/>
</dbReference>
<dbReference type="SUPFAM" id="SSF53633">
    <property type="entry name" value="Carbamate kinase-like"/>
    <property type="match status" value="1"/>
</dbReference>
<dbReference type="GO" id="GO:0009090">
    <property type="term" value="P:homoserine biosynthetic process"/>
    <property type="evidence" value="ECO:0007669"/>
    <property type="project" value="TreeGrafter"/>
</dbReference>
<evidence type="ECO:0000313" key="10">
    <source>
        <dbReference type="Proteomes" id="UP000637239"/>
    </source>
</evidence>
<name>A0A7R7ZK83_ASPCH</name>
<evidence type="ECO:0000256" key="6">
    <source>
        <dbReference type="ARBA" id="ARBA00047872"/>
    </source>
</evidence>
<dbReference type="GO" id="GO:0005829">
    <property type="term" value="C:cytosol"/>
    <property type="evidence" value="ECO:0007669"/>
    <property type="project" value="TreeGrafter"/>
</dbReference>
<keyword evidence="4 7" id="KW-0418">Kinase</keyword>
<dbReference type="InterPro" id="IPR002912">
    <property type="entry name" value="ACT_dom"/>
</dbReference>
<dbReference type="Gene3D" id="3.40.1160.10">
    <property type="entry name" value="Acetylglutamate kinase-like"/>
    <property type="match status" value="1"/>
</dbReference>
<dbReference type="FunFam" id="3.30.70.260:FF:000033">
    <property type="entry name" value="Aspartokinase"/>
    <property type="match status" value="1"/>
</dbReference>
<dbReference type="InterPro" id="IPR041747">
    <property type="entry name" value="AK-Hom3"/>
</dbReference>
<dbReference type="EC" id="2.7.2.4" evidence="7"/>
<dbReference type="Pfam" id="PF00696">
    <property type="entry name" value="AA_kinase"/>
    <property type="match status" value="1"/>
</dbReference>
<accession>A0A7R7ZK83</accession>
<dbReference type="GeneID" id="66978181"/>
<keyword evidence="5" id="KW-0067">ATP-binding</keyword>
<reference evidence="9" key="2">
    <citation type="submission" date="2021-02" db="EMBL/GenBank/DDBJ databases">
        <title>Aspergillus chevalieri M1 genome sequence.</title>
        <authorList>
            <person name="Kadooka C."/>
            <person name="Mori K."/>
            <person name="Futagami T."/>
        </authorList>
    </citation>
    <scope>NUCLEOTIDE SEQUENCE</scope>
    <source>
        <strain evidence="9">M1</strain>
    </source>
</reference>
<evidence type="ECO:0000256" key="3">
    <source>
        <dbReference type="ARBA" id="ARBA00022741"/>
    </source>
</evidence>
<protein>
    <recommendedName>
        <fullName evidence="7">Aspartokinase</fullName>
        <ecNumber evidence="7">2.7.2.4</ecNumber>
    </recommendedName>
</protein>
<dbReference type="Gene3D" id="3.30.2130.10">
    <property type="entry name" value="VC0802-like"/>
    <property type="match status" value="1"/>
</dbReference>